<keyword evidence="3" id="KW-1185">Reference proteome</keyword>
<sequence>MSSDEIKELRKHFNISDTERDQSSEYSQETVKKKNIKTVLAILKERGILSPNEANELKTLFDNLGCLTTSKLSGPIRFYQKCANMYGK</sequence>
<protein>
    <submittedName>
        <fullName evidence="2">Uncharacterized protein</fullName>
    </submittedName>
</protein>
<dbReference type="AlphaFoldDB" id="A0A9Q0YAB8"/>
<feature type="region of interest" description="Disordered" evidence="1">
    <location>
        <begin position="1"/>
        <end position="29"/>
    </location>
</feature>
<accession>A0A9Q0YAB8</accession>
<gene>
    <name evidence="2" type="ORF">HOLleu_42659</name>
</gene>
<reference evidence="2" key="1">
    <citation type="submission" date="2021-10" db="EMBL/GenBank/DDBJ databases">
        <title>Tropical sea cucumber genome reveals ecological adaptation and Cuvierian tubules defense mechanism.</title>
        <authorList>
            <person name="Chen T."/>
        </authorList>
    </citation>
    <scope>NUCLEOTIDE SEQUENCE</scope>
    <source>
        <strain evidence="2">Nanhai2018</strain>
        <tissue evidence="2">Muscle</tissue>
    </source>
</reference>
<dbReference type="EMBL" id="JAIZAY010000110">
    <property type="protein sequence ID" value="KAJ8019013.1"/>
    <property type="molecule type" value="Genomic_DNA"/>
</dbReference>
<organism evidence="2 3">
    <name type="scientific">Holothuria leucospilota</name>
    <name type="common">Black long sea cucumber</name>
    <name type="synonym">Mertensiothuria leucospilota</name>
    <dbReference type="NCBI Taxonomy" id="206669"/>
    <lineage>
        <taxon>Eukaryota</taxon>
        <taxon>Metazoa</taxon>
        <taxon>Echinodermata</taxon>
        <taxon>Eleutherozoa</taxon>
        <taxon>Echinozoa</taxon>
        <taxon>Holothuroidea</taxon>
        <taxon>Aspidochirotacea</taxon>
        <taxon>Aspidochirotida</taxon>
        <taxon>Holothuriidae</taxon>
        <taxon>Holothuria</taxon>
    </lineage>
</organism>
<name>A0A9Q0YAB8_HOLLE</name>
<evidence type="ECO:0000313" key="3">
    <source>
        <dbReference type="Proteomes" id="UP001152320"/>
    </source>
</evidence>
<comment type="caution">
    <text evidence="2">The sequence shown here is derived from an EMBL/GenBank/DDBJ whole genome shotgun (WGS) entry which is preliminary data.</text>
</comment>
<evidence type="ECO:0000256" key="1">
    <source>
        <dbReference type="SAM" id="MobiDB-lite"/>
    </source>
</evidence>
<proteinExistence type="predicted"/>
<evidence type="ECO:0000313" key="2">
    <source>
        <dbReference type="EMBL" id="KAJ8019013.1"/>
    </source>
</evidence>
<dbReference type="Proteomes" id="UP001152320">
    <property type="component" value="Unassembled WGS sequence"/>
</dbReference>